<dbReference type="EMBL" id="QYBC01000005">
    <property type="protein sequence ID" value="RYB05930.1"/>
    <property type="molecule type" value="Genomic_DNA"/>
</dbReference>
<dbReference type="InterPro" id="IPR006156">
    <property type="entry name" value="Dihydroneopterin_aldolase"/>
</dbReference>
<evidence type="ECO:0000313" key="10">
    <source>
        <dbReference type="EMBL" id="RYB05930.1"/>
    </source>
</evidence>
<keyword evidence="11" id="KW-1185">Reference proteome</keyword>
<keyword evidence="6" id="KW-0456">Lyase</keyword>
<dbReference type="SUPFAM" id="SSF55620">
    <property type="entry name" value="Tetrahydrobiopterin biosynthesis enzymes-like"/>
    <property type="match status" value="1"/>
</dbReference>
<dbReference type="SMART" id="SM00905">
    <property type="entry name" value="FolB"/>
    <property type="match status" value="1"/>
</dbReference>
<dbReference type="AlphaFoldDB" id="A0A4Q2REE9"/>
<comment type="catalytic activity">
    <reaction evidence="1">
        <text>7,8-dihydroneopterin = 6-hydroxymethyl-7,8-dihydropterin + glycolaldehyde</text>
        <dbReference type="Rhea" id="RHEA:10540"/>
        <dbReference type="ChEBI" id="CHEBI:17001"/>
        <dbReference type="ChEBI" id="CHEBI:17071"/>
        <dbReference type="ChEBI" id="CHEBI:44841"/>
        <dbReference type="EC" id="4.1.2.25"/>
    </reaction>
</comment>
<feature type="region of interest" description="Disordered" evidence="8">
    <location>
        <begin position="1"/>
        <end position="24"/>
    </location>
</feature>
<protein>
    <recommendedName>
        <fullName evidence="4">dihydroneopterin aldolase</fullName>
        <ecNumber evidence="4">4.1.2.25</ecNumber>
    </recommendedName>
    <alternativeName>
        <fullName evidence="7">7,8-dihydroneopterin aldolase</fullName>
    </alternativeName>
</protein>
<name>A0A4Q2REE9_9HYPH</name>
<proteinExistence type="inferred from homology"/>
<keyword evidence="5" id="KW-0289">Folate biosynthesis</keyword>
<gene>
    <name evidence="10" type="ORF">D3272_06950</name>
</gene>
<dbReference type="OrthoDB" id="7580479at2"/>
<dbReference type="GO" id="GO:0046656">
    <property type="term" value="P:folic acid biosynthetic process"/>
    <property type="evidence" value="ECO:0007669"/>
    <property type="project" value="UniProtKB-KW"/>
</dbReference>
<feature type="domain" description="Dihydroneopterin aldolase/epimerase" evidence="9">
    <location>
        <begin position="75"/>
        <end position="185"/>
    </location>
</feature>
<dbReference type="GO" id="GO:0005737">
    <property type="term" value="C:cytoplasm"/>
    <property type="evidence" value="ECO:0007669"/>
    <property type="project" value="TreeGrafter"/>
</dbReference>
<organism evidence="10 11">
    <name type="scientific">Lichenibacterium ramalinae</name>
    <dbReference type="NCBI Taxonomy" id="2316527"/>
    <lineage>
        <taxon>Bacteria</taxon>
        <taxon>Pseudomonadati</taxon>
        <taxon>Pseudomonadota</taxon>
        <taxon>Alphaproteobacteria</taxon>
        <taxon>Hyphomicrobiales</taxon>
        <taxon>Lichenihabitantaceae</taxon>
        <taxon>Lichenibacterium</taxon>
    </lineage>
</organism>
<evidence type="ECO:0000256" key="3">
    <source>
        <dbReference type="ARBA" id="ARBA00005708"/>
    </source>
</evidence>
<feature type="compositionally biased region" description="Basic residues" evidence="8">
    <location>
        <begin position="1"/>
        <end position="12"/>
    </location>
</feature>
<comment type="caution">
    <text evidence="10">The sequence shown here is derived from an EMBL/GenBank/DDBJ whole genome shotgun (WGS) entry which is preliminary data.</text>
</comment>
<comment type="similarity">
    <text evidence="3">Belongs to the DHNA family.</text>
</comment>
<dbReference type="PANTHER" id="PTHR42844">
    <property type="entry name" value="DIHYDRONEOPTERIN ALDOLASE 1-RELATED"/>
    <property type="match status" value="1"/>
</dbReference>
<evidence type="ECO:0000313" key="11">
    <source>
        <dbReference type="Proteomes" id="UP000289411"/>
    </source>
</evidence>
<evidence type="ECO:0000256" key="2">
    <source>
        <dbReference type="ARBA" id="ARBA00005013"/>
    </source>
</evidence>
<evidence type="ECO:0000259" key="9">
    <source>
        <dbReference type="SMART" id="SM00905"/>
    </source>
</evidence>
<evidence type="ECO:0000256" key="1">
    <source>
        <dbReference type="ARBA" id="ARBA00001353"/>
    </source>
</evidence>
<evidence type="ECO:0000256" key="8">
    <source>
        <dbReference type="SAM" id="MobiDB-lite"/>
    </source>
</evidence>
<sequence>MLRRGAAPRHRSGNGGVVGPGFSSPKWAGARPGWRAPARCCTVVARPPGDGAHPVSPFPSLRAALLSNDEAARVIVFEDLDLTLRIGAHAAERHGPQRVRVSAELLVVPAAPLASDDLAEVVDYDAVKRDIAALAEAPHVDLQETLAERVAGLCLKPRDVAAVEVYLRKLDVYPDCRSVGIRILRTRRSLEPHAGDPHRP</sequence>
<dbReference type="Pfam" id="PF02152">
    <property type="entry name" value="FolB"/>
    <property type="match status" value="1"/>
</dbReference>
<accession>A0A4Q2REE9</accession>
<dbReference type="PANTHER" id="PTHR42844:SF1">
    <property type="entry name" value="DIHYDRONEOPTERIN ALDOLASE 1-RELATED"/>
    <property type="match status" value="1"/>
</dbReference>
<dbReference type="EC" id="4.1.2.25" evidence="4"/>
<reference evidence="10 11" key="1">
    <citation type="submission" date="2018-09" db="EMBL/GenBank/DDBJ databases">
        <authorList>
            <person name="Grouzdev D.S."/>
            <person name="Krutkina M.S."/>
        </authorList>
    </citation>
    <scope>NUCLEOTIDE SEQUENCE [LARGE SCALE GENOMIC DNA]</scope>
    <source>
        <strain evidence="10 11">RmlP001</strain>
    </source>
</reference>
<dbReference type="InterPro" id="IPR006157">
    <property type="entry name" value="FolB_dom"/>
</dbReference>
<evidence type="ECO:0000256" key="5">
    <source>
        <dbReference type="ARBA" id="ARBA00022909"/>
    </source>
</evidence>
<evidence type="ECO:0000256" key="4">
    <source>
        <dbReference type="ARBA" id="ARBA00013043"/>
    </source>
</evidence>
<reference evidence="10 11" key="2">
    <citation type="submission" date="2019-02" db="EMBL/GenBank/DDBJ databases">
        <title>'Lichenibacterium ramalinii' gen. nov. sp. nov., 'Lichenibacterium minor' gen. nov. sp. nov.</title>
        <authorList>
            <person name="Pankratov T."/>
        </authorList>
    </citation>
    <scope>NUCLEOTIDE SEQUENCE [LARGE SCALE GENOMIC DNA]</scope>
    <source>
        <strain evidence="10 11">RmlP001</strain>
    </source>
</reference>
<evidence type="ECO:0000256" key="6">
    <source>
        <dbReference type="ARBA" id="ARBA00023239"/>
    </source>
</evidence>
<dbReference type="Gene3D" id="3.30.1130.10">
    <property type="match status" value="1"/>
</dbReference>
<dbReference type="InterPro" id="IPR043133">
    <property type="entry name" value="GTP-CH-I_C/QueF"/>
</dbReference>
<comment type="pathway">
    <text evidence="2">Cofactor biosynthesis; tetrahydrofolate biosynthesis; 2-amino-4-hydroxy-6-hydroxymethyl-7,8-dihydropteridine diphosphate from 7,8-dihydroneopterin triphosphate: step 3/4.</text>
</comment>
<dbReference type="GO" id="GO:0004150">
    <property type="term" value="F:dihydroneopterin aldolase activity"/>
    <property type="evidence" value="ECO:0007669"/>
    <property type="project" value="UniProtKB-EC"/>
</dbReference>
<dbReference type="Proteomes" id="UP000289411">
    <property type="component" value="Unassembled WGS sequence"/>
</dbReference>
<evidence type="ECO:0000256" key="7">
    <source>
        <dbReference type="ARBA" id="ARBA00032903"/>
    </source>
</evidence>